<dbReference type="EMBL" id="PRKW01000005">
    <property type="protein sequence ID" value="PPB48638.1"/>
    <property type="molecule type" value="Genomic_DNA"/>
</dbReference>
<name>A0A2S5IVP4_9MICC</name>
<accession>A0A2S5IVP4</accession>
<evidence type="ECO:0000259" key="4">
    <source>
        <dbReference type="Pfam" id="PF23359"/>
    </source>
</evidence>
<dbReference type="InterPro" id="IPR055370">
    <property type="entry name" value="Lsr2_DNA-bd"/>
</dbReference>
<dbReference type="InterPro" id="IPR036625">
    <property type="entry name" value="E3-bd_dom_sf"/>
</dbReference>
<dbReference type="GO" id="GO:0003677">
    <property type="term" value="F:DNA binding"/>
    <property type="evidence" value="ECO:0007669"/>
    <property type="project" value="UniProtKB-KW"/>
</dbReference>
<sequence length="111" mass="12281">MAQRVQVQLVDDLSGDEAQETVRFALDGTDYEIDLTAQNAESLRNALSAYVDKGRKAASGKPQSSGQKAASSRSKREDTQQIRKWAQENGYNPSSRGRITQSIIDAYNESR</sequence>
<evidence type="ECO:0000256" key="1">
    <source>
        <dbReference type="ARBA" id="ARBA00023125"/>
    </source>
</evidence>
<dbReference type="InterPro" id="IPR042261">
    <property type="entry name" value="Lsr2-like_dimerization"/>
</dbReference>
<feature type="compositionally biased region" description="Polar residues" evidence="2">
    <location>
        <begin position="89"/>
        <end position="103"/>
    </location>
</feature>
<feature type="region of interest" description="Disordered" evidence="2">
    <location>
        <begin position="53"/>
        <end position="111"/>
    </location>
</feature>
<dbReference type="GO" id="GO:0016746">
    <property type="term" value="F:acyltransferase activity"/>
    <property type="evidence" value="ECO:0007669"/>
    <property type="project" value="InterPro"/>
</dbReference>
<dbReference type="Pfam" id="PF11774">
    <property type="entry name" value="Lsr2"/>
    <property type="match status" value="1"/>
</dbReference>
<feature type="compositionally biased region" description="Polar residues" evidence="2">
    <location>
        <begin position="61"/>
        <end position="72"/>
    </location>
</feature>
<evidence type="ECO:0000313" key="5">
    <source>
        <dbReference type="EMBL" id="PPB48638.1"/>
    </source>
</evidence>
<dbReference type="AlphaFoldDB" id="A0A2S5IVP4"/>
<dbReference type="Gene3D" id="4.10.320.10">
    <property type="entry name" value="E3-binding domain"/>
    <property type="match status" value="1"/>
</dbReference>
<dbReference type="Pfam" id="PF23359">
    <property type="entry name" value="Lsr2_DNA-bd"/>
    <property type="match status" value="1"/>
</dbReference>
<gene>
    <name evidence="5" type="ORF">C4K88_12990</name>
</gene>
<proteinExistence type="predicted"/>
<keyword evidence="6" id="KW-1185">Reference proteome</keyword>
<keyword evidence="1" id="KW-0238">DNA-binding</keyword>
<evidence type="ECO:0000259" key="3">
    <source>
        <dbReference type="Pfam" id="PF11774"/>
    </source>
</evidence>
<evidence type="ECO:0008006" key="7">
    <source>
        <dbReference type="Google" id="ProtNLM"/>
    </source>
</evidence>
<dbReference type="RefSeq" id="WP_104122039.1">
    <property type="nucleotide sequence ID" value="NZ_PRKW01000005.1"/>
</dbReference>
<evidence type="ECO:0000256" key="2">
    <source>
        <dbReference type="SAM" id="MobiDB-lite"/>
    </source>
</evidence>
<dbReference type="Gene3D" id="3.30.60.230">
    <property type="entry name" value="Lsr2, dimerization domain"/>
    <property type="match status" value="1"/>
</dbReference>
<dbReference type="InterPro" id="IPR024412">
    <property type="entry name" value="Lsr2_dim_dom"/>
</dbReference>
<organism evidence="5 6">
    <name type="scientific">Arthrobacter pityocampae</name>
    <dbReference type="NCBI Taxonomy" id="547334"/>
    <lineage>
        <taxon>Bacteria</taxon>
        <taxon>Bacillati</taxon>
        <taxon>Actinomycetota</taxon>
        <taxon>Actinomycetes</taxon>
        <taxon>Micrococcales</taxon>
        <taxon>Micrococcaceae</taxon>
        <taxon>Arthrobacter</taxon>
    </lineage>
</organism>
<comment type="caution">
    <text evidence="5">The sequence shown here is derived from an EMBL/GenBank/DDBJ whole genome shotgun (WGS) entry which is preliminary data.</text>
</comment>
<dbReference type="Proteomes" id="UP000239297">
    <property type="component" value="Unassembled WGS sequence"/>
</dbReference>
<evidence type="ECO:0000313" key="6">
    <source>
        <dbReference type="Proteomes" id="UP000239297"/>
    </source>
</evidence>
<protein>
    <recommendedName>
        <fullName evidence="7">Lsr2 family protein</fullName>
    </recommendedName>
</protein>
<feature type="domain" description="Lsr2 DNA-binding" evidence="4">
    <location>
        <begin position="75"/>
        <end position="109"/>
    </location>
</feature>
<reference evidence="5 6" key="1">
    <citation type="journal article" date="2014" name="Int. J. Syst. Evol. Microbiol.">
        <title>Arthrobacter pityocampae sp. nov., isolated from Thaumetopoea pityocampa (Lep., Thaumetopoeidae).</title>
        <authorList>
            <person name="Ince I.A."/>
            <person name="Demirbag Z."/>
            <person name="Kati H."/>
        </authorList>
    </citation>
    <scope>NUCLEOTIDE SEQUENCE [LARGE SCALE GENOMIC DNA]</scope>
    <source>
        <strain evidence="5 6">Tp2</strain>
    </source>
</reference>
<dbReference type="OrthoDB" id="4113332at2"/>
<feature type="domain" description="Lsr2 dimerization" evidence="3">
    <location>
        <begin position="1"/>
        <end position="57"/>
    </location>
</feature>